<reference evidence="1 2" key="1">
    <citation type="submission" date="2015-09" db="EMBL/GenBank/DDBJ databases">
        <title>Atta colombica WGS genome.</title>
        <authorList>
            <person name="Nygaard S."/>
            <person name="Hu H."/>
            <person name="Boomsma J."/>
            <person name="Zhang G."/>
        </authorList>
    </citation>
    <scope>NUCLEOTIDE SEQUENCE [LARGE SCALE GENOMIC DNA]</scope>
    <source>
        <strain evidence="1">Treedump-2</strain>
        <tissue evidence="1">Whole body</tissue>
    </source>
</reference>
<dbReference type="Proteomes" id="UP000078540">
    <property type="component" value="Unassembled WGS sequence"/>
</dbReference>
<accession>A0A195BDW9</accession>
<dbReference type="EMBL" id="KQ976513">
    <property type="protein sequence ID" value="KYM82409.1"/>
    <property type="molecule type" value="Genomic_DNA"/>
</dbReference>
<dbReference type="STRING" id="520822.A0A195BDW9"/>
<keyword evidence="2" id="KW-1185">Reference proteome</keyword>
<evidence type="ECO:0000313" key="2">
    <source>
        <dbReference type="Proteomes" id="UP000078540"/>
    </source>
</evidence>
<gene>
    <name evidence="1" type="ORF">ALC53_07197</name>
</gene>
<proteinExistence type="predicted"/>
<evidence type="ECO:0000313" key="1">
    <source>
        <dbReference type="EMBL" id="KYM82409.1"/>
    </source>
</evidence>
<protein>
    <submittedName>
        <fullName evidence="1">Uncharacterized protein</fullName>
    </submittedName>
</protein>
<organism evidence="1 2">
    <name type="scientific">Atta colombica</name>
    <dbReference type="NCBI Taxonomy" id="520822"/>
    <lineage>
        <taxon>Eukaryota</taxon>
        <taxon>Metazoa</taxon>
        <taxon>Ecdysozoa</taxon>
        <taxon>Arthropoda</taxon>
        <taxon>Hexapoda</taxon>
        <taxon>Insecta</taxon>
        <taxon>Pterygota</taxon>
        <taxon>Neoptera</taxon>
        <taxon>Endopterygota</taxon>
        <taxon>Hymenoptera</taxon>
        <taxon>Apocrita</taxon>
        <taxon>Aculeata</taxon>
        <taxon>Formicoidea</taxon>
        <taxon>Formicidae</taxon>
        <taxon>Myrmicinae</taxon>
        <taxon>Atta</taxon>
    </lineage>
</organism>
<sequence>MRKGLIKILIKDVDKDISEKEIMKFIESKYEVLNIRKFNRRNKNLVTQDANCKGEHISTDRSCLSGAALRKSSSDRQWSHDESMKHDENLDPANLLLEWQTFLNSVIKNKFGNKFLIDGDLNAHHFWGINHNCHNGNIIYNFADPDQFVILNNDILLSKQIYVAINVALLTKRKNSDNGQNNKNNNLGGRLSLQYKFSREEFLEYKKLEAQFYQVEYKSQLNTINVDPISNVEIKEVCNANIKFSQIFQDRLSDRTVIFTDRSKTDNDSRSTEVIALLTVLKHINISEHINFTIFSDSKSTLSSLQNIHKLKHQSHIIQELIWISAHRTKRAASKGDLLIVEVFYITNIFKIQCNKNNEDFLKYRANVLYKGTEYFQLYYSQSGNLSSLSILERKNTIRCASFGYIVISTSSIGSCKTTNVCKMAVF</sequence>
<dbReference type="AlphaFoldDB" id="A0A195BDW9"/>
<name>A0A195BDW9_9HYME</name>